<sequence>MTPASVGPSGHQPAAADRRRRTLASLLLAAPLLAGCVVGPDYARPSVETPLAYKQGGVREDSPAYVAARKKGWREARPSDAVERGDWWRVFRDPTLDRLIRLVDVDNQSLRQAVANYRQARALVASAQAALYPTVIGAPSITRTGSGTTTRTNVALIGQASWELDLFGGTRRNIESEAALAQSDAATIALTRLSIQAEIAADYLTVRYADALQKVLDENVENFKKTLTITENQYAAGVAARSDVITAQTQVQTIQAQAIAVRLTRVQYVNAIATLIGRPPSEVSIPVAGIGRNPPGVPVGIPGDLLERRPDVAQAERLVQAQSERIGVAVAAFFPTVTISAQGGISGATRNGLLSAANQVWSVAASGSEVLFDGGARTAALRSAEAGYDAAVANYRQVVLSAFAEVENQMAALRILGQQQGAQDTAVDLSRKAVEITLNEYRAGTQNFTTVVTAQNLLVTNEVNALQVRLSRFTAAVTLIRALGGGWDVRALPSDSELKGPSLPIDRGGQAVRPDE</sequence>
<comment type="subcellular location">
    <subcellularLocation>
        <location evidence="2">Cell membrane</location>
        <topology evidence="2">Lipid-anchor</topology>
    </subcellularLocation>
</comment>
<dbReference type="Proteomes" id="UP001157440">
    <property type="component" value="Unassembled WGS sequence"/>
</dbReference>
<dbReference type="GO" id="GO:0005886">
    <property type="term" value="C:plasma membrane"/>
    <property type="evidence" value="ECO:0007669"/>
    <property type="project" value="UniProtKB-SubCell"/>
</dbReference>
<dbReference type="RefSeq" id="WP_238196023.1">
    <property type="nucleotide sequence ID" value="NZ_BPQZ01000007.1"/>
</dbReference>
<comment type="similarity">
    <text evidence="1 2">Belongs to the outer membrane factor (OMF) (TC 1.B.17) family.</text>
</comment>
<dbReference type="AlphaFoldDB" id="A0AA37TCT7"/>
<evidence type="ECO:0000313" key="4">
    <source>
        <dbReference type="Proteomes" id="UP001157440"/>
    </source>
</evidence>
<dbReference type="InterPro" id="IPR003423">
    <property type="entry name" value="OMP_efflux"/>
</dbReference>
<accession>A0AA37TCT7</accession>
<keyword evidence="2 3" id="KW-0449">Lipoprotein</keyword>
<evidence type="ECO:0000256" key="1">
    <source>
        <dbReference type="ARBA" id="ARBA00007613"/>
    </source>
</evidence>
<keyword evidence="2" id="KW-0812">Transmembrane</keyword>
<reference evidence="4" key="1">
    <citation type="journal article" date="2019" name="Int. J. Syst. Evol. Microbiol.">
        <title>The Global Catalogue of Microorganisms (GCM) 10K type strain sequencing project: providing services to taxonomists for standard genome sequencing and annotation.</title>
        <authorList>
            <consortium name="The Broad Institute Genomics Platform"/>
            <consortium name="The Broad Institute Genome Sequencing Center for Infectious Disease"/>
            <person name="Wu L."/>
            <person name="Ma J."/>
        </authorList>
    </citation>
    <scope>NUCLEOTIDE SEQUENCE [LARGE SCALE GENOMIC DNA]</scope>
    <source>
        <strain evidence="4">NBRC 103632</strain>
    </source>
</reference>
<dbReference type="GO" id="GO:0015562">
    <property type="term" value="F:efflux transmembrane transporter activity"/>
    <property type="evidence" value="ECO:0007669"/>
    <property type="project" value="InterPro"/>
</dbReference>
<evidence type="ECO:0000256" key="2">
    <source>
        <dbReference type="RuleBase" id="RU362097"/>
    </source>
</evidence>
<dbReference type="SUPFAM" id="SSF56954">
    <property type="entry name" value="Outer membrane efflux proteins (OEP)"/>
    <property type="match status" value="1"/>
</dbReference>
<dbReference type="Gene3D" id="2.20.200.10">
    <property type="entry name" value="Outer membrane efflux proteins (OEP)"/>
    <property type="match status" value="1"/>
</dbReference>
<dbReference type="Pfam" id="PF02321">
    <property type="entry name" value="OEP"/>
    <property type="match status" value="2"/>
</dbReference>
<keyword evidence="4" id="KW-1185">Reference proteome</keyword>
<keyword evidence="2" id="KW-0472">Membrane</keyword>
<dbReference type="PANTHER" id="PTHR30203">
    <property type="entry name" value="OUTER MEMBRANE CATION EFFLUX PROTEIN"/>
    <property type="match status" value="1"/>
</dbReference>
<keyword evidence="2" id="KW-0564">Palmitate</keyword>
<organism evidence="3 4">
    <name type="scientific">Methylobacterium tardum</name>
    <dbReference type="NCBI Taxonomy" id="374432"/>
    <lineage>
        <taxon>Bacteria</taxon>
        <taxon>Pseudomonadati</taxon>
        <taxon>Pseudomonadota</taxon>
        <taxon>Alphaproteobacteria</taxon>
        <taxon>Hyphomicrobiales</taxon>
        <taxon>Methylobacteriaceae</taxon>
        <taxon>Methylobacterium</taxon>
    </lineage>
</organism>
<dbReference type="InterPro" id="IPR010131">
    <property type="entry name" value="MdtP/NodT-like"/>
</dbReference>
<keyword evidence="2" id="KW-1134">Transmembrane beta strand</keyword>
<protein>
    <submittedName>
        <fullName evidence="3">Outer membrane efflux lipoprotein</fullName>
    </submittedName>
</protein>
<dbReference type="PANTHER" id="PTHR30203:SF33">
    <property type="entry name" value="BLR4455 PROTEIN"/>
    <property type="match status" value="1"/>
</dbReference>
<name>A0AA37TCT7_9HYPH</name>
<evidence type="ECO:0000313" key="3">
    <source>
        <dbReference type="EMBL" id="GLS68854.1"/>
    </source>
</evidence>
<dbReference type="EMBL" id="BSPL01000008">
    <property type="protein sequence ID" value="GLS68854.1"/>
    <property type="molecule type" value="Genomic_DNA"/>
</dbReference>
<dbReference type="NCBIfam" id="TIGR01845">
    <property type="entry name" value="outer_NodT"/>
    <property type="match status" value="1"/>
</dbReference>
<comment type="caution">
    <text evidence="3">The sequence shown here is derived from an EMBL/GenBank/DDBJ whole genome shotgun (WGS) entry which is preliminary data.</text>
</comment>
<dbReference type="Gene3D" id="1.20.1600.10">
    <property type="entry name" value="Outer membrane efflux proteins (OEP)"/>
    <property type="match status" value="1"/>
</dbReference>
<gene>
    <name evidence="3" type="ORF">GCM10007890_08660</name>
</gene>
<proteinExistence type="inferred from homology"/>